<comment type="caution">
    <text evidence="2">The sequence shown here is derived from an EMBL/GenBank/DDBJ whole genome shotgun (WGS) entry which is preliminary data.</text>
</comment>
<proteinExistence type="predicted"/>
<feature type="region of interest" description="Disordered" evidence="1">
    <location>
        <begin position="195"/>
        <end position="243"/>
    </location>
</feature>
<sequence>MESIVGTRATLIKATKVAPEAAPPAVVLLPQFAFYPHACDSLPDSFSSEDADVVAKKVNSVATRDHNRRDELQAKETTVQGVEIGSPGMFAWDKDNSSVLCWYFRMDPLPGRNALVPSQPGEKTVNYPARPVDQTADFEGTVPVQPSQPVSSANAASGNVAASVGPSRSMPRPIHMVGMQRMPNANMTSFNVASQAGIAPPNSGGLPLQRGGAGAHGHQQQLRRKDPGMGMQNPNYPQQKRRF</sequence>
<evidence type="ECO:0000256" key="1">
    <source>
        <dbReference type="SAM" id="MobiDB-lite"/>
    </source>
</evidence>
<dbReference type="EMBL" id="JACMSC010000004">
    <property type="protein sequence ID" value="KAG6525501.1"/>
    <property type="molecule type" value="Genomic_DNA"/>
</dbReference>
<protein>
    <submittedName>
        <fullName evidence="2">Uncharacterized protein</fullName>
    </submittedName>
</protein>
<gene>
    <name evidence="2" type="ORF">ZIOFF_015457</name>
</gene>
<organism evidence="2 3">
    <name type="scientific">Zingiber officinale</name>
    <name type="common">Ginger</name>
    <name type="synonym">Amomum zingiber</name>
    <dbReference type="NCBI Taxonomy" id="94328"/>
    <lineage>
        <taxon>Eukaryota</taxon>
        <taxon>Viridiplantae</taxon>
        <taxon>Streptophyta</taxon>
        <taxon>Embryophyta</taxon>
        <taxon>Tracheophyta</taxon>
        <taxon>Spermatophyta</taxon>
        <taxon>Magnoliopsida</taxon>
        <taxon>Liliopsida</taxon>
        <taxon>Zingiberales</taxon>
        <taxon>Zingiberaceae</taxon>
        <taxon>Zingiber</taxon>
    </lineage>
</organism>
<dbReference type="Proteomes" id="UP000734854">
    <property type="component" value="Unassembled WGS sequence"/>
</dbReference>
<keyword evidence="3" id="KW-1185">Reference proteome</keyword>
<reference evidence="2 3" key="1">
    <citation type="submission" date="2020-08" db="EMBL/GenBank/DDBJ databases">
        <title>Plant Genome Project.</title>
        <authorList>
            <person name="Zhang R.-G."/>
        </authorList>
    </citation>
    <scope>NUCLEOTIDE SEQUENCE [LARGE SCALE GENOMIC DNA]</scope>
    <source>
        <tissue evidence="2">Rhizome</tissue>
    </source>
</reference>
<dbReference type="AlphaFoldDB" id="A0A8J5HD15"/>
<accession>A0A8J5HD15</accession>
<evidence type="ECO:0000313" key="2">
    <source>
        <dbReference type="EMBL" id="KAG6525501.1"/>
    </source>
</evidence>
<name>A0A8J5HD15_ZINOF</name>
<feature type="region of interest" description="Disordered" evidence="1">
    <location>
        <begin position="139"/>
        <end position="169"/>
    </location>
</feature>
<evidence type="ECO:0000313" key="3">
    <source>
        <dbReference type="Proteomes" id="UP000734854"/>
    </source>
</evidence>
<feature type="compositionally biased region" description="Low complexity" evidence="1">
    <location>
        <begin position="149"/>
        <end position="167"/>
    </location>
</feature>
<feature type="compositionally biased region" description="Polar residues" evidence="1">
    <location>
        <begin position="232"/>
        <end position="243"/>
    </location>
</feature>